<keyword evidence="4" id="KW-0833">Ubl conjugation pathway</keyword>
<comment type="caution">
    <text evidence="10">The sequence shown here is derived from an EMBL/GenBank/DDBJ whole genome shotgun (WGS) entry which is preliminary data.</text>
</comment>
<dbReference type="GO" id="GO:0005680">
    <property type="term" value="C:anaphase-promoting complex"/>
    <property type="evidence" value="ECO:0007669"/>
    <property type="project" value="InterPro"/>
</dbReference>
<dbReference type="InterPro" id="IPR056358">
    <property type="entry name" value="APC4_C"/>
</dbReference>
<evidence type="ECO:0000313" key="11">
    <source>
        <dbReference type="Proteomes" id="UP001321473"/>
    </source>
</evidence>
<dbReference type="PANTHER" id="PTHR13260:SF0">
    <property type="entry name" value="ANAPHASE-PROMOTING COMPLEX SUBUNIT 4"/>
    <property type="match status" value="1"/>
</dbReference>
<keyword evidence="2" id="KW-0132">Cell division</keyword>
<dbReference type="InterPro" id="IPR024790">
    <property type="entry name" value="APC4_long_dom"/>
</dbReference>
<accession>A0AAQ4ES66</accession>
<gene>
    <name evidence="10" type="ORF">V5799_029135</name>
</gene>
<evidence type="ECO:0000256" key="3">
    <source>
        <dbReference type="ARBA" id="ARBA00022776"/>
    </source>
</evidence>
<dbReference type="Pfam" id="PF12894">
    <property type="entry name" value="ANAPC4_WD40"/>
    <property type="match status" value="1"/>
</dbReference>
<dbReference type="InterPro" id="IPR015943">
    <property type="entry name" value="WD40/YVTN_repeat-like_dom_sf"/>
</dbReference>
<evidence type="ECO:0000259" key="8">
    <source>
        <dbReference type="Pfam" id="PF12896"/>
    </source>
</evidence>
<dbReference type="SUPFAM" id="SSF50978">
    <property type="entry name" value="WD40 repeat-like"/>
    <property type="match status" value="1"/>
</dbReference>
<feature type="region of interest" description="Disordered" evidence="6">
    <location>
        <begin position="761"/>
        <end position="800"/>
    </location>
</feature>
<dbReference type="GO" id="GO:0070979">
    <property type="term" value="P:protein K11-linked ubiquitination"/>
    <property type="evidence" value="ECO:0007669"/>
    <property type="project" value="TreeGrafter"/>
</dbReference>
<evidence type="ECO:0000259" key="9">
    <source>
        <dbReference type="Pfam" id="PF23405"/>
    </source>
</evidence>
<feature type="compositionally biased region" description="Acidic residues" evidence="6">
    <location>
        <begin position="761"/>
        <end position="778"/>
    </location>
</feature>
<dbReference type="EMBL" id="JARKHS020011770">
    <property type="protein sequence ID" value="KAK8777520.1"/>
    <property type="molecule type" value="Genomic_DNA"/>
</dbReference>
<keyword evidence="5" id="KW-0131">Cell cycle</keyword>
<dbReference type="InterPro" id="IPR024977">
    <property type="entry name" value="Apc4-like_WD40_dom"/>
</dbReference>
<dbReference type="Pfam" id="PF23405">
    <property type="entry name" value="WD40_APC4_C-half"/>
    <property type="match status" value="1"/>
</dbReference>
<evidence type="ECO:0000256" key="4">
    <source>
        <dbReference type="ARBA" id="ARBA00022786"/>
    </source>
</evidence>
<evidence type="ECO:0000256" key="2">
    <source>
        <dbReference type="ARBA" id="ARBA00022618"/>
    </source>
</evidence>
<sequence>MTFKPVRESSGVSRSAVPALQDEAMASFRQVNERHVSAEVELMLWSPRLDLIALALVHGDVALHRLSWKRVWLRAPPGGKEHATSVLSLAWRPDSKLLAIGYNTGTIILCNVENADIVHTLSFSSEITCLCWSTDGCTVEDTEHRSCIYQDFSAGFLPKLPSLNKSYGCISAAKSVEENTDDCKMIKGQEDFNILVVGTADGHISLYAYGVLLCLDFEVVLMDGTGDQAKKVVSAWLSHEFSRLTVIAESERDSSNKCMYLQTYAMPLLKEKRRELRIITLKYGQVTSLATYLAATMTSVKEAWEDILLEVDSKLANYAQDKQRCSSGTVSDDFLELLMFGTLSDALEKFLMHDLTEKGLKKLGHAIELCYSNVQKYVLKQLQGVTQALYFHLADLKGMALWQDRFGALGLCRSSVDDGLKCTGSFLLKLAELLQVIEASIRNFRAFFRWLYMVILRLSDDSVPVEITRSSQQDVVFVAEFLKENFAVEWSEENRLSFSMERVGQYLKDEPLTFQSPAHLNAWQQFLEDNPDMRDLVVPHHPKNSLVQEHKQLEQAATNAFVGLADALRPCVSKEAQIKLAAMVQLDKFPAVSHVASNKDKCIYTSFVPHRGTGRYLYVIKHMTTTNEFLAACIYFHRFRYRADRDDAKCSVVLDAQFYNEDVLSVLLSEEGEHADSSVPLLVQFGLKHIQNRFQPLPRHAPSFPILVELGIQPIDAAQCLEKMDFRRLEKMRAASFAVSGPRNVVCVLFHSRRRVRTFEMDVEEEDEEDGEEDEEDKEANFTTNKNMTDFQDDDKENSF</sequence>
<feature type="domain" description="Anaphase-promoting complex subunit 4 C-terminal half WD40" evidence="9">
    <location>
        <begin position="610"/>
        <end position="760"/>
    </location>
</feature>
<organism evidence="10 11">
    <name type="scientific">Amblyomma americanum</name>
    <name type="common">Lone star tick</name>
    <dbReference type="NCBI Taxonomy" id="6943"/>
    <lineage>
        <taxon>Eukaryota</taxon>
        <taxon>Metazoa</taxon>
        <taxon>Ecdysozoa</taxon>
        <taxon>Arthropoda</taxon>
        <taxon>Chelicerata</taxon>
        <taxon>Arachnida</taxon>
        <taxon>Acari</taxon>
        <taxon>Parasitiformes</taxon>
        <taxon>Ixodida</taxon>
        <taxon>Ixodoidea</taxon>
        <taxon>Ixodidae</taxon>
        <taxon>Amblyomminae</taxon>
        <taxon>Amblyomma</taxon>
    </lineage>
</organism>
<feature type="domain" description="Anaphase-promoting complex subunit 4 long" evidence="8">
    <location>
        <begin position="261"/>
        <end position="461"/>
    </location>
</feature>
<dbReference type="GO" id="GO:0031145">
    <property type="term" value="P:anaphase-promoting complex-dependent catabolic process"/>
    <property type="evidence" value="ECO:0007669"/>
    <property type="project" value="InterPro"/>
</dbReference>
<feature type="compositionally biased region" description="Acidic residues" evidence="6">
    <location>
        <begin position="791"/>
        <end position="800"/>
    </location>
</feature>
<feature type="domain" description="Anaphase-promoting complex subunit 4-like WD40" evidence="7">
    <location>
        <begin position="43"/>
        <end position="134"/>
    </location>
</feature>
<evidence type="ECO:0000256" key="5">
    <source>
        <dbReference type="ARBA" id="ARBA00023306"/>
    </source>
</evidence>
<evidence type="ECO:0000256" key="6">
    <source>
        <dbReference type="SAM" id="MobiDB-lite"/>
    </source>
</evidence>
<feature type="compositionally biased region" description="Polar residues" evidence="6">
    <location>
        <begin position="781"/>
        <end position="790"/>
    </location>
</feature>
<dbReference type="InterPro" id="IPR024789">
    <property type="entry name" value="APC4"/>
</dbReference>
<keyword evidence="3" id="KW-0498">Mitosis</keyword>
<dbReference type="GO" id="GO:0034399">
    <property type="term" value="C:nuclear periphery"/>
    <property type="evidence" value="ECO:0007669"/>
    <property type="project" value="TreeGrafter"/>
</dbReference>
<dbReference type="Pfam" id="PF12896">
    <property type="entry name" value="ANAPC4"/>
    <property type="match status" value="1"/>
</dbReference>
<evidence type="ECO:0000259" key="7">
    <source>
        <dbReference type="Pfam" id="PF12894"/>
    </source>
</evidence>
<keyword evidence="11" id="KW-1185">Reference proteome</keyword>
<name>A0AAQ4ES66_AMBAM</name>
<dbReference type="AlphaFoldDB" id="A0AAQ4ES66"/>
<dbReference type="PANTHER" id="PTHR13260">
    <property type="entry name" value="ANAPHASE PROMOTING COMPLEX SUBUNIT 4 APC4"/>
    <property type="match status" value="1"/>
</dbReference>
<dbReference type="InterPro" id="IPR036322">
    <property type="entry name" value="WD40_repeat_dom_sf"/>
</dbReference>
<reference evidence="10 11" key="1">
    <citation type="journal article" date="2023" name="Arcadia Sci">
        <title>De novo assembly of a long-read Amblyomma americanum tick genome.</title>
        <authorList>
            <person name="Chou S."/>
            <person name="Poskanzer K.E."/>
            <person name="Rollins M."/>
            <person name="Thuy-Boun P.S."/>
        </authorList>
    </citation>
    <scope>NUCLEOTIDE SEQUENCE [LARGE SCALE GENOMIC DNA]</scope>
    <source>
        <strain evidence="10">F_SG_1</strain>
        <tissue evidence="10">Salivary glands</tissue>
    </source>
</reference>
<evidence type="ECO:0000313" key="10">
    <source>
        <dbReference type="EMBL" id="KAK8777520.1"/>
    </source>
</evidence>
<proteinExistence type="predicted"/>
<dbReference type="Proteomes" id="UP001321473">
    <property type="component" value="Unassembled WGS sequence"/>
</dbReference>
<evidence type="ECO:0000256" key="1">
    <source>
        <dbReference type="ARBA" id="ARBA00016067"/>
    </source>
</evidence>
<dbReference type="Gene3D" id="2.130.10.10">
    <property type="entry name" value="YVTN repeat-like/Quinoprotein amine dehydrogenase"/>
    <property type="match status" value="1"/>
</dbReference>
<dbReference type="GO" id="GO:0051301">
    <property type="term" value="P:cell division"/>
    <property type="evidence" value="ECO:0007669"/>
    <property type="project" value="UniProtKB-KW"/>
</dbReference>
<protein>
    <recommendedName>
        <fullName evidence="1">Anaphase-promoting complex subunit 4</fullName>
    </recommendedName>
</protein>